<dbReference type="SUPFAM" id="SSF52096">
    <property type="entry name" value="ClpP/crotonase"/>
    <property type="match status" value="1"/>
</dbReference>
<sequence>MQSPATASPEVAGLPDFEGLEHLPVTTGQEEGASAVVDDLRVGIDAAAAIAVVQLNRPAKRNALTQGMMDRLVALLGQLDRNDAVRAVVLMGTRKGAFSAGADIGELTQLTTGSAHQRRFLSDLNGAFEQFSKPLIAAVEGLALGGGFEVALACDIIYAAEDAVFGLPEVTIGTIPGAGGTQRLVRALGKHKAMELILQRETIRGQELAQRGLVNKAFKPGEDVVLEAAKLATRIAAYSRPVVRMAKQAVLAAENNHLEAGMAVEKQLYYMTFSLDDFKIGTEAFLAKQQPDFKHQ</sequence>
<evidence type="ECO:0000256" key="1">
    <source>
        <dbReference type="ARBA" id="ARBA00005254"/>
    </source>
</evidence>
<protein>
    <submittedName>
        <fullName evidence="4">Putative enoyl-hydratase</fullName>
    </submittedName>
</protein>
<evidence type="ECO:0000313" key="4">
    <source>
        <dbReference type="EMBL" id="GAP89339.1"/>
    </source>
</evidence>
<dbReference type="PANTHER" id="PTHR11941:SF54">
    <property type="entry name" value="ENOYL-COA HYDRATASE, MITOCHONDRIAL"/>
    <property type="match status" value="1"/>
</dbReference>
<dbReference type="OrthoDB" id="2018133at2759"/>
<evidence type="ECO:0000256" key="3">
    <source>
        <dbReference type="RuleBase" id="RU003707"/>
    </source>
</evidence>
<dbReference type="PROSITE" id="PS00166">
    <property type="entry name" value="ENOYL_COA_HYDRATASE"/>
    <property type="match status" value="1"/>
</dbReference>
<dbReference type="InterPro" id="IPR018376">
    <property type="entry name" value="Enoyl-CoA_hyd/isom_CS"/>
</dbReference>
<comment type="similarity">
    <text evidence="1 3">Belongs to the enoyl-CoA hydratase/isomerase family.</text>
</comment>
<dbReference type="FunFam" id="3.90.226.10:FF:000009">
    <property type="entry name" value="Carnitinyl-CoA dehydratase"/>
    <property type="match status" value="1"/>
</dbReference>
<evidence type="ECO:0000256" key="2">
    <source>
        <dbReference type="ARBA" id="ARBA00023239"/>
    </source>
</evidence>
<dbReference type="STRING" id="77044.A0A1W2TM05"/>
<dbReference type="CDD" id="cd06558">
    <property type="entry name" value="crotonase-like"/>
    <property type="match status" value="1"/>
</dbReference>
<name>A0A1W2TM05_ROSNE</name>
<dbReference type="Proteomes" id="UP000054516">
    <property type="component" value="Unassembled WGS sequence"/>
</dbReference>
<gene>
    <name evidence="4" type="ORF">SAMD00023353_3700790</name>
</gene>
<dbReference type="InterPro" id="IPR014748">
    <property type="entry name" value="Enoyl-CoA_hydra_C"/>
</dbReference>
<dbReference type="InterPro" id="IPR029045">
    <property type="entry name" value="ClpP/crotonase-like_dom_sf"/>
</dbReference>
<dbReference type="Gene3D" id="3.90.226.10">
    <property type="entry name" value="2-enoyl-CoA Hydratase, Chain A, domain 1"/>
    <property type="match status" value="1"/>
</dbReference>
<keyword evidence="2" id="KW-0456">Lyase</keyword>
<organism evidence="4">
    <name type="scientific">Rosellinia necatrix</name>
    <name type="common">White root-rot fungus</name>
    <dbReference type="NCBI Taxonomy" id="77044"/>
    <lineage>
        <taxon>Eukaryota</taxon>
        <taxon>Fungi</taxon>
        <taxon>Dikarya</taxon>
        <taxon>Ascomycota</taxon>
        <taxon>Pezizomycotina</taxon>
        <taxon>Sordariomycetes</taxon>
        <taxon>Xylariomycetidae</taxon>
        <taxon>Xylariales</taxon>
        <taxon>Xylariaceae</taxon>
        <taxon>Rosellinia</taxon>
    </lineage>
</organism>
<dbReference type="InterPro" id="IPR001753">
    <property type="entry name" value="Enoyl-CoA_hydra/iso"/>
</dbReference>
<proteinExistence type="inferred from homology"/>
<dbReference type="EMBL" id="DF977482">
    <property type="protein sequence ID" value="GAP89339.1"/>
    <property type="molecule type" value="Genomic_DNA"/>
</dbReference>
<dbReference type="Pfam" id="PF00378">
    <property type="entry name" value="ECH_1"/>
    <property type="match status" value="1"/>
</dbReference>
<dbReference type="GO" id="GO:0006635">
    <property type="term" value="P:fatty acid beta-oxidation"/>
    <property type="evidence" value="ECO:0007669"/>
    <property type="project" value="TreeGrafter"/>
</dbReference>
<dbReference type="PANTHER" id="PTHR11941">
    <property type="entry name" value="ENOYL-COA HYDRATASE-RELATED"/>
    <property type="match status" value="1"/>
</dbReference>
<evidence type="ECO:0000313" key="5">
    <source>
        <dbReference type="Proteomes" id="UP000054516"/>
    </source>
</evidence>
<dbReference type="OMA" id="AGMTHEK"/>
<accession>A0A1W2TM05</accession>
<dbReference type="GO" id="GO:0005739">
    <property type="term" value="C:mitochondrion"/>
    <property type="evidence" value="ECO:0007669"/>
    <property type="project" value="TreeGrafter"/>
</dbReference>
<dbReference type="GO" id="GO:0016836">
    <property type="term" value="F:hydro-lyase activity"/>
    <property type="evidence" value="ECO:0007669"/>
    <property type="project" value="UniProtKB-ARBA"/>
</dbReference>
<dbReference type="Gene3D" id="1.10.12.10">
    <property type="entry name" value="Lyase 2-enoyl-coa Hydratase, Chain A, domain 2"/>
    <property type="match status" value="1"/>
</dbReference>
<dbReference type="FunFam" id="1.10.12.10:FF:000001">
    <property type="entry name" value="Probable enoyl-CoA hydratase, mitochondrial"/>
    <property type="match status" value="1"/>
</dbReference>
<dbReference type="AlphaFoldDB" id="A0A1W2TM05"/>
<keyword evidence="5" id="KW-1185">Reference proteome</keyword>
<reference evidence="4" key="1">
    <citation type="submission" date="2016-03" db="EMBL/GenBank/DDBJ databases">
        <title>Draft genome sequence of Rosellinia necatrix.</title>
        <authorList>
            <person name="Kanematsu S."/>
        </authorList>
    </citation>
    <scope>NUCLEOTIDE SEQUENCE [LARGE SCALE GENOMIC DNA]</scope>
    <source>
        <strain evidence="4">W97</strain>
    </source>
</reference>